<dbReference type="Gene3D" id="1.25.40.10">
    <property type="entry name" value="Tetratricopeptide repeat domain"/>
    <property type="match status" value="4"/>
</dbReference>
<dbReference type="OrthoDB" id="190810at2"/>
<keyword evidence="7" id="KW-1185">Reference proteome</keyword>
<evidence type="ECO:0000256" key="3">
    <source>
        <dbReference type="PROSITE-ProRule" id="PRU00339"/>
    </source>
</evidence>
<dbReference type="InterPro" id="IPR011990">
    <property type="entry name" value="TPR-like_helical_dom_sf"/>
</dbReference>
<dbReference type="Proteomes" id="UP000190285">
    <property type="component" value="Unassembled WGS sequence"/>
</dbReference>
<accession>A0A1T5M5N3</accession>
<dbReference type="Pfam" id="PF03704">
    <property type="entry name" value="BTAD"/>
    <property type="match status" value="1"/>
</dbReference>
<name>A0A1T5M5N3_9FIRM</name>
<keyword evidence="1" id="KW-0547">Nucleotide-binding</keyword>
<feature type="domain" description="Bacterial transcriptional activator" evidence="5">
    <location>
        <begin position="104"/>
        <end position="237"/>
    </location>
</feature>
<proteinExistence type="predicted"/>
<dbReference type="SMART" id="SM01043">
    <property type="entry name" value="BTAD"/>
    <property type="match status" value="1"/>
</dbReference>
<evidence type="ECO:0000256" key="1">
    <source>
        <dbReference type="ARBA" id="ARBA00022741"/>
    </source>
</evidence>
<dbReference type="RefSeq" id="WP_079493854.1">
    <property type="nucleotide sequence ID" value="NZ_FUZT01000010.1"/>
</dbReference>
<dbReference type="GO" id="GO:0005524">
    <property type="term" value="F:ATP binding"/>
    <property type="evidence" value="ECO:0007669"/>
    <property type="project" value="UniProtKB-KW"/>
</dbReference>
<evidence type="ECO:0000256" key="4">
    <source>
        <dbReference type="SAM" id="Coils"/>
    </source>
</evidence>
<dbReference type="EMBL" id="FUZT01000010">
    <property type="protein sequence ID" value="SKC83179.1"/>
    <property type="molecule type" value="Genomic_DNA"/>
</dbReference>
<evidence type="ECO:0000313" key="7">
    <source>
        <dbReference type="Proteomes" id="UP000190285"/>
    </source>
</evidence>
<dbReference type="GO" id="GO:0004016">
    <property type="term" value="F:adenylate cyclase activity"/>
    <property type="evidence" value="ECO:0007669"/>
    <property type="project" value="TreeGrafter"/>
</dbReference>
<dbReference type="PANTHER" id="PTHR16305">
    <property type="entry name" value="TESTICULAR SOLUBLE ADENYLYL CYCLASE"/>
    <property type="match status" value="1"/>
</dbReference>
<keyword evidence="3" id="KW-0802">TPR repeat</keyword>
<dbReference type="SMART" id="SM00028">
    <property type="entry name" value="TPR"/>
    <property type="match status" value="5"/>
</dbReference>
<dbReference type="InterPro" id="IPR019734">
    <property type="entry name" value="TPR_rpt"/>
</dbReference>
<keyword evidence="2" id="KW-0067">ATP-binding</keyword>
<protein>
    <submittedName>
        <fullName evidence="6">Predicted ATPase</fullName>
    </submittedName>
</protein>
<dbReference type="InterPro" id="IPR005158">
    <property type="entry name" value="BTAD"/>
</dbReference>
<feature type="coiled-coil region" evidence="4">
    <location>
        <begin position="711"/>
        <end position="738"/>
    </location>
</feature>
<dbReference type="InterPro" id="IPR041664">
    <property type="entry name" value="AAA_16"/>
</dbReference>
<evidence type="ECO:0000313" key="6">
    <source>
        <dbReference type="EMBL" id="SKC83179.1"/>
    </source>
</evidence>
<keyword evidence="4" id="KW-0175">Coiled coil</keyword>
<dbReference type="InterPro" id="IPR027417">
    <property type="entry name" value="P-loop_NTPase"/>
</dbReference>
<dbReference type="Pfam" id="PF13191">
    <property type="entry name" value="AAA_16"/>
    <property type="match status" value="1"/>
</dbReference>
<evidence type="ECO:0000259" key="5">
    <source>
        <dbReference type="SMART" id="SM01043"/>
    </source>
</evidence>
<gene>
    <name evidence="6" type="ORF">SAMN02194393_03836</name>
</gene>
<dbReference type="PANTHER" id="PTHR16305:SF28">
    <property type="entry name" value="GUANYLATE CYCLASE DOMAIN-CONTAINING PROTEIN"/>
    <property type="match status" value="1"/>
</dbReference>
<dbReference type="STRING" id="36842.SAMN02194393_03836"/>
<sequence>MSDNNYKKALKITLFGKPKILIEKEEIYFPYKKSEGLLYYLIVNKISNRDYLGNLFWGNINDEILIKKNLRNAIYIIRKIFGKDFILSKGKDIIEINSSYLGDTDLNRFLNTQNYQILNFYKGDFLQGFNIKDSSQFEEWVEFKRQEYKDIFADKLIKVIEEYIEREEYFSAKKYCKILIKKDEFDERAYRLLIEIYKRQGAYSKCMSLYQQLEALLHNELLISPDKTTEVLINEVKVMRDKEIEEVKLKKNRQSIKEKKEKNVKEKGCNGGNIFYGREEELNKMILNYRNFHNKNWSKSILLMGEEGIGKSKTVDEFLIKINNTSKEYKLFTQCYRAEEQYIFKPWYKIFEQISKIIRIENIKIPRKITNIITSIFPDFNIEENIPSTHYIEKFDFIKYQAIERAIIDLLDIISCKKRIIIYIDDFQWADDISISLVRNIMINDKNKSIFFIIACRTVYRKKVESFLLEMYKYEVIDKIFLERFNNRETIEFVKKVLPDYKLPAKFKKMIYKETEGNPLFLVEVLNNIKENRDLKDIPPKIQDILKNRIMAISTKGKKILDIISIFFDKVSFEMLEKISLIDGFELVDIIDELCKKNLILEKGSLEEFHYVFNHQKVRDYVYATMSLSKKRVLHNRAAEVLEECLKNNKRDVLLYSKLIYHFERCGKKYKALKYNIKYLYEYLQLKQESFPLLYFSNGEKQLVLKNSYTHEQVQNDLKKMEELINEVKENNSTDENINLISQYLHMMGRFYIRQGEYEKGLKYINDLIDIGIKYNSTMDEIRGYRQLMCYYINTYKTNEMDETIQKALEKVKKFNCLEEIAIWWRLEGLLKIMEGKFKEGEDLLQKSIDVFMASEEKEKYLSNLAASYNWIGESKRHRQDYNGALKYYEKAINVYEKKGLVEGLSVFNTNAGQAAYDARYYEKAEKYLSAAISCFDQIDALWLRSLAHSYYALLLFHKEEFKLSIVHLKKAYRFAKKLKSPYEIGVVYRIMAKIRYEINKNIKANEVFKDYLSKPLSYYCNKALEYLKYVESPIDSNILKELEEYA</sequence>
<dbReference type="GO" id="GO:0005737">
    <property type="term" value="C:cytoplasm"/>
    <property type="evidence" value="ECO:0007669"/>
    <property type="project" value="TreeGrafter"/>
</dbReference>
<dbReference type="AlphaFoldDB" id="A0A1T5M5N3"/>
<dbReference type="PROSITE" id="PS50005">
    <property type="entry name" value="TPR"/>
    <property type="match status" value="1"/>
</dbReference>
<dbReference type="Gene3D" id="3.40.50.300">
    <property type="entry name" value="P-loop containing nucleotide triphosphate hydrolases"/>
    <property type="match status" value="1"/>
</dbReference>
<dbReference type="SUPFAM" id="SSF52540">
    <property type="entry name" value="P-loop containing nucleoside triphosphate hydrolases"/>
    <property type="match status" value="1"/>
</dbReference>
<feature type="repeat" description="TPR" evidence="3">
    <location>
        <begin position="866"/>
        <end position="899"/>
    </location>
</feature>
<reference evidence="7" key="1">
    <citation type="submission" date="2017-02" db="EMBL/GenBank/DDBJ databases">
        <authorList>
            <person name="Varghese N."/>
            <person name="Submissions S."/>
        </authorList>
    </citation>
    <scope>NUCLEOTIDE SEQUENCE [LARGE SCALE GENOMIC DNA]</scope>
    <source>
        <strain evidence="7">M1</strain>
    </source>
</reference>
<evidence type="ECO:0000256" key="2">
    <source>
        <dbReference type="ARBA" id="ARBA00022840"/>
    </source>
</evidence>
<dbReference type="SUPFAM" id="SSF48452">
    <property type="entry name" value="TPR-like"/>
    <property type="match status" value="2"/>
</dbReference>
<organism evidence="6 7">
    <name type="scientific">Maledivibacter halophilus</name>
    <dbReference type="NCBI Taxonomy" id="36842"/>
    <lineage>
        <taxon>Bacteria</taxon>
        <taxon>Bacillati</taxon>
        <taxon>Bacillota</taxon>
        <taxon>Clostridia</taxon>
        <taxon>Peptostreptococcales</taxon>
        <taxon>Caminicellaceae</taxon>
        <taxon>Maledivibacter</taxon>
    </lineage>
</organism>